<proteinExistence type="predicted"/>
<accession>A0AAX4P266</accession>
<gene>
    <name evidence="2" type="ORF">HKI87_02g16940</name>
</gene>
<sequence>MEGASTSSYTTAVTSGELSVLVAGYLSSEGFSRTLDCFREEARGLLSQGEPRRELRTRPGPDGEVKPLRGILSEYVGLVEEGRRRRGLGDSHPLARRIVEVLEEYASGQDRRPAPGEPTAYNFSPSPCPSGRAVQVYGQHHQQGLGRRPGSAQRGNLFGPGPAPTPSPLRRRKGSPRKRGASRPQNGGVAQAASPGRELELSSPPRRPPDIANDQLLPYAEAIAQRINSNAGGDWGGVSEDYLAKLESADFAGDEFGFARLLDTLQPQPEQVERQPRGSPSKRPKRLSDFLKNDDKGVESLLDKIQYK</sequence>
<feature type="region of interest" description="Disordered" evidence="1">
    <location>
        <begin position="49"/>
        <end position="68"/>
    </location>
</feature>
<name>A0AAX4P266_9CHLO</name>
<organism evidence="2 3">
    <name type="scientific">Chloropicon roscoffensis</name>
    <dbReference type="NCBI Taxonomy" id="1461544"/>
    <lineage>
        <taxon>Eukaryota</taxon>
        <taxon>Viridiplantae</taxon>
        <taxon>Chlorophyta</taxon>
        <taxon>Chloropicophyceae</taxon>
        <taxon>Chloropicales</taxon>
        <taxon>Chloropicaceae</taxon>
        <taxon>Chloropicon</taxon>
    </lineage>
</organism>
<feature type="region of interest" description="Disordered" evidence="1">
    <location>
        <begin position="265"/>
        <end position="294"/>
    </location>
</feature>
<feature type="region of interest" description="Disordered" evidence="1">
    <location>
        <begin position="107"/>
        <end position="216"/>
    </location>
</feature>
<dbReference type="InterPro" id="IPR006594">
    <property type="entry name" value="LisH"/>
</dbReference>
<reference evidence="2 3" key="1">
    <citation type="submission" date="2024-03" db="EMBL/GenBank/DDBJ databases">
        <title>Complete genome sequence of the green alga Chloropicon roscoffensis RCC1871.</title>
        <authorList>
            <person name="Lemieux C."/>
            <person name="Pombert J.-F."/>
            <person name="Otis C."/>
            <person name="Turmel M."/>
        </authorList>
    </citation>
    <scope>NUCLEOTIDE SEQUENCE [LARGE SCALE GENOMIC DNA]</scope>
    <source>
        <strain evidence="2 3">RCC1871</strain>
    </source>
</reference>
<dbReference type="EMBL" id="CP151502">
    <property type="protein sequence ID" value="WZN60165.1"/>
    <property type="molecule type" value="Genomic_DNA"/>
</dbReference>
<feature type="compositionally biased region" description="Basic and acidic residues" evidence="1">
    <location>
        <begin position="50"/>
        <end position="67"/>
    </location>
</feature>
<evidence type="ECO:0000313" key="2">
    <source>
        <dbReference type="EMBL" id="WZN60165.1"/>
    </source>
</evidence>
<keyword evidence="3" id="KW-1185">Reference proteome</keyword>
<evidence type="ECO:0000256" key="1">
    <source>
        <dbReference type="SAM" id="MobiDB-lite"/>
    </source>
</evidence>
<evidence type="ECO:0000313" key="3">
    <source>
        <dbReference type="Proteomes" id="UP001472866"/>
    </source>
</evidence>
<feature type="compositionally biased region" description="Basic residues" evidence="1">
    <location>
        <begin position="169"/>
        <end position="181"/>
    </location>
</feature>
<dbReference type="PROSITE" id="PS50896">
    <property type="entry name" value="LISH"/>
    <property type="match status" value="1"/>
</dbReference>
<protein>
    <submittedName>
        <fullName evidence="2">LisH domain-containing protein</fullName>
    </submittedName>
</protein>
<dbReference type="AlphaFoldDB" id="A0AAX4P266"/>
<dbReference type="Proteomes" id="UP001472866">
    <property type="component" value="Chromosome 02"/>
</dbReference>